<sequence length="652" mass="72560">MFYTFQGSIAADKCQDKAGDKAAERPPKGVHACTECKRRKIRCDASEKTPPESAQVAMPSPCPSAQDPQRHLEQMPTQDSEWDEERRERDPLPVEADDVNALSLTMDRQASYLGASSIKAALMVMLQIQPQLRAALTSPSKSRADRVGDVAVLRSCSRAQKSDSAPIPWTWKGQTYVDAYFKRVHVFTPMLDEVAFRADYLGGQRRDTPWLSLLNMVLAMGSIMATTSSDFSHIEFYNQAVSHLHISAFGSSHLETVQALILLGGFYLHYVNRPNMANAITGATLRMATALGLHREPMVQNGSDQVVAAAAAAAETRRRTWWSLFCVDAWAATTLGRPSFGRWCPAINLQPPKLNTSQEEEHDAAQHAGIMPLLENIKFCKIATQIQDKLATAYLLPPDDRKQLDGMLSEWYQQLPGLLVTTDPCAEPLNLSRCVIKWRYWNLRMLLHRPIFLTLASKGQGKLPVAEEDIAAVELCQELSKKTIESIANEWMRDQMSGWNAVWYLYQAAMVPLMSLMWQPGSPAVGIWKEQILSCLEVFQAMRDWSLTARRSQDVVRGIYEATCQKQGEGSGQIDGASTTLEDGQVSDFTASRGGEQSGHSSLNLGQGVSAEMLGPEWLWDPQVLYWDEQAQPMAEFDASGFNDGMTELGYL</sequence>
<dbReference type="AlphaFoldDB" id="A0A0M8MTB4"/>
<comment type="caution">
    <text evidence="6">The sequence shown here is derived from an EMBL/GenBank/DDBJ whole genome shotgun (WGS) entry which is preliminary data.</text>
</comment>
<keyword evidence="3" id="KW-0539">Nucleus</keyword>
<dbReference type="SMART" id="SM00906">
    <property type="entry name" value="Fungal_trans"/>
    <property type="match status" value="1"/>
</dbReference>
<dbReference type="OrthoDB" id="3362851at2759"/>
<keyword evidence="7" id="KW-1185">Reference proteome</keyword>
<evidence type="ECO:0000256" key="2">
    <source>
        <dbReference type="ARBA" id="ARBA00023163"/>
    </source>
</evidence>
<dbReference type="GO" id="GO:0006351">
    <property type="term" value="P:DNA-templated transcription"/>
    <property type="evidence" value="ECO:0007669"/>
    <property type="project" value="InterPro"/>
</dbReference>
<name>A0A0M8MTB4_ESCWE</name>
<dbReference type="Pfam" id="PF04082">
    <property type="entry name" value="Fungal_trans"/>
    <property type="match status" value="1"/>
</dbReference>
<evidence type="ECO:0000313" key="6">
    <source>
        <dbReference type="EMBL" id="KOS18048.1"/>
    </source>
</evidence>
<feature type="domain" description="Xylanolytic transcriptional activator regulatory" evidence="5">
    <location>
        <begin position="277"/>
        <end position="358"/>
    </location>
</feature>
<dbReference type="GO" id="GO:0000978">
    <property type="term" value="F:RNA polymerase II cis-regulatory region sequence-specific DNA binding"/>
    <property type="evidence" value="ECO:0007669"/>
    <property type="project" value="TreeGrafter"/>
</dbReference>
<keyword evidence="2" id="KW-0804">Transcription</keyword>
<protein>
    <submittedName>
        <fullName evidence="6">Lactose regulatory protein LAC9</fullName>
    </submittedName>
</protein>
<dbReference type="EMBL" id="LGSR01000022">
    <property type="protein sequence ID" value="KOS18048.1"/>
    <property type="molecule type" value="Genomic_DNA"/>
</dbReference>
<dbReference type="CDD" id="cd00067">
    <property type="entry name" value="GAL4"/>
    <property type="match status" value="1"/>
</dbReference>
<dbReference type="GO" id="GO:0008270">
    <property type="term" value="F:zinc ion binding"/>
    <property type="evidence" value="ECO:0007669"/>
    <property type="project" value="InterPro"/>
</dbReference>
<dbReference type="InterPro" id="IPR051127">
    <property type="entry name" value="Fungal_SecMet_Regulators"/>
</dbReference>
<dbReference type="PANTHER" id="PTHR47424:SF5">
    <property type="entry name" value="ZN(II)2CYS6 TRANSCRIPTION FACTOR (EUROFUNG)"/>
    <property type="match status" value="1"/>
</dbReference>
<dbReference type="GO" id="GO:0005634">
    <property type="term" value="C:nucleus"/>
    <property type="evidence" value="ECO:0007669"/>
    <property type="project" value="TreeGrafter"/>
</dbReference>
<evidence type="ECO:0000256" key="4">
    <source>
        <dbReference type="SAM" id="MobiDB-lite"/>
    </source>
</evidence>
<dbReference type="CDD" id="cd12148">
    <property type="entry name" value="fungal_TF_MHR"/>
    <property type="match status" value="1"/>
</dbReference>
<keyword evidence="1" id="KW-0805">Transcription regulation</keyword>
<dbReference type="InterPro" id="IPR007219">
    <property type="entry name" value="XnlR_reg_dom"/>
</dbReference>
<evidence type="ECO:0000259" key="5">
    <source>
        <dbReference type="SMART" id="SM00906"/>
    </source>
</evidence>
<dbReference type="GO" id="GO:0000981">
    <property type="term" value="F:DNA-binding transcription factor activity, RNA polymerase II-specific"/>
    <property type="evidence" value="ECO:0007669"/>
    <property type="project" value="InterPro"/>
</dbReference>
<accession>A0A0M8MTB4</accession>
<proteinExistence type="predicted"/>
<evidence type="ECO:0000256" key="1">
    <source>
        <dbReference type="ARBA" id="ARBA00023015"/>
    </source>
</evidence>
<organism evidence="6 7">
    <name type="scientific">Escovopsis weberi</name>
    <dbReference type="NCBI Taxonomy" id="150374"/>
    <lineage>
        <taxon>Eukaryota</taxon>
        <taxon>Fungi</taxon>
        <taxon>Dikarya</taxon>
        <taxon>Ascomycota</taxon>
        <taxon>Pezizomycotina</taxon>
        <taxon>Sordariomycetes</taxon>
        <taxon>Hypocreomycetidae</taxon>
        <taxon>Hypocreales</taxon>
        <taxon>Hypocreaceae</taxon>
        <taxon>Escovopsis</taxon>
    </lineage>
</organism>
<dbReference type="PANTHER" id="PTHR47424">
    <property type="entry name" value="REGULATORY PROTEIN GAL4"/>
    <property type="match status" value="1"/>
</dbReference>
<feature type="region of interest" description="Disordered" evidence="4">
    <location>
        <begin position="42"/>
        <end position="91"/>
    </location>
</feature>
<evidence type="ECO:0000313" key="7">
    <source>
        <dbReference type="Proteomes" id="UP000053831"/>
    </source>
</evidence>
<reference evidence="6 7" key="1">
    <citation type="submission" date="2015-07" db="EMBL/GenBank/DDBJ databases">
        <title>The genome of the fungus Escovopsis weberi, a specialized disease agent of ant agriculture.</title>
        <authorList>
            <person name="de Man T.J."/>
            <person name="Stajich J.E."/>
            <person name="Kubicek C.P."/>
            <person name="Chenthamara K."/>
            <person name="Atanasova L."/>
            <person name="Druzhinina I.S."/>
            <person name="Birnbaum S."/>
            <person name="Barribeau S.M."/>
            <person name="Teiling C."/>
            <person name="Suen G."/>
            <person name="Currie C."/>
            <person name="Gerardo N.M."/>
        </authorList>
    </citation>
    <scope>NUCLEOTIDE SEQUENCE [LARGE SCALE GENOMIC DNA]</scope>
</reference>
<dbReference type="Proteomes" id="UP000053831">
    <property type="component" value="Unassembled WGS sequence"/>
</dbReference>
<dbReference type="GO" id="GO:0000435">
    <property type="term" value="P:positive regulation of transcription from RNA polymerase II promoter by galactose"/>
    <property type="evidence" value="ECO:0007669"/>
    <property type="project" value="TreeGrafter"/>
</dbReference>
<dbReference type="InterPro" id="IPR001138">
    <property type="entry name" value="Zn2Cys6_DnaBD"/>
</dbReference>
<evidence type="ECO:0000256" key="3">
    <source>
        <dbReference type="ARBA" id="ARBA00023242"/>
    </source>
</evidence>
<gene>
    <name evidence="6" type="ORF">ESCO_002727</name>
</gene>